<dbReference type="Proteomes" id="UP000003771">
    <property type="component" value="Unassembled WGS sequence"/>
</dbReference>
<accession>F9P2G3</accession>
<evidence type="ECO:0000313" key="1">
    <source>
        <dbReference type="EMBL" id="EGR94281.1"/>
    </source>
</evidence>
<name>F9P2G3_STROR</name>
<dbReference type="EMBL" id="AFUO01000001">
    <property type="protein sequence ID" value="EGR94281.1"/>
    <property type="molecule type" value="Genomic_DNA"/>
</dbReference>
<dbReference type="AlphaFoldDB" id="F9P2G3"/>
<comment type="caution">
    <text evidence="1">The sequence shown here is derived from an EMBL/GenBank/DDBJ whole genome shotgun (WGS) entry which is preliminary data.</text>
</comment>
<proteinExistence type="predicted"/>
<protein>
    <submittedName>
        <fullName evidence="1">Uncharacterized protein</fullName>
    </submittedName>
</protein>
<gene>
    <name evidence="1" type="ORF">HMPREF9178_1387</name>
</gene>
<sequence>MVSLPSIRLFTIEGRVCFTIEGRLSSIHYNTLGWRRQERG</sequence>
<organism evidence="1 2">
    <name type="scientific">Streptococcus mitis bv. 2 str. F0392</name>
    <dbReference type="NCBI Taxonomy" id="768726"/>
    <lineage>
        <taxon>Bacteria</taxon>
        <taxon>Bacillati</taxon>
        <taxon>Bacillota</taxon>
        <taxon>Bacilli</taxon>
        <taxon>Lactobacillales</taxon>
        <taxon>Streptococcaceae</taxon>
        <taxon>Streptococcus</taxon>
    </lineage>
</organism>
<reference evidence="1 2" key="1">
    <citation type="submission" date="2011-07" db="EMBL/GenBank/DDBJ databases">
        <authorList>
            <person name="Durkin A.S."/>
            <person name="Kim M."/>
            <person name="Radune D."/>
            <person name="Hostetler J."/>
            <person name="Torralba M."/>
            <person name="Gillis M."/>
            <person name="Methe B."/>
            <person name="Sutton G."/>
            <person name="Nelson K.E."/>
        </authorList>
    </citation>
    <scope>NUCLEOTIDE SEQUENCE [LARGE SCALE GENOMIC DNA]</scope>
    <source>
        <strain evidence="1 2">F0392</strain>
    </source>
</reference>
<evidence type="ECO:0000313" key="2">
    <source>
        <dbReference type="Proteomes" id="UP000003771"/>
    </source>
</evidence>